<feature type="region of interest" description="Disordered" evidence="2">
    <location>
        <begin position="1"/>
        <end position="61"/>
    </location>
</feature>
<dbReference type="Pfam" id="PF01553">
    <property type="entry name" value="Acyltransferase"/>
    <property type="match status" value="1"/>
</dbReference>
<comment type="function">
    <text evidence="1">Catalyzes the reduction of fatty acyl-CoA to fatty alcohols.</text>
</comment>
<dbReference type="Proteomes" id="UP000612746">
    <property type="component" value="Unassembled WGS sequence"/>
</dbReference>
<feature type="domain" description="Thioester reductase (TE)" evidence="4">
    <location>
        <begin position="116"/>
        <end position="413"/>
    </location>
</feature>
<accession>A0A8H7UAK3</accession>
<feature type="domain" description="Phospholipid/glycerol acyltransferase" evidence="3">
    <location>
        <begin position="801"/>
        <end position="916"/>
    </location>
</feature>
<dbReference type="GO" id="GO:0102965">
    <property type="term" value="F:alcohol-forming long-chain fatty acyl-CoA reductase activity"/>
    <property type="evidence" value="ECO:0007669"/>
    <property type="project" value="UniProtKB-EC"/>
</dbReference>
<dbReference type="CDD" id="cd05236">
    <property type="entry name" value="FAR-N_SDR_e"/>
    <property type="match status" value="1"/>
</dbReference>
<dbReference type="Pfam" id="PF07993">
    <property type="entry name" value="NAD_binding_4"/>
    <property type="match status" value="1"/>
</dbReference>
<dbReference type="SUPFAM" id="SSF51735">
    <property type="entry name" value="NAD(P)-binding Rossmann-fold domains"/>
    <property type="match status" value="1"/>
</dbReference>
<dbReference type="Gene3D" id="3.40.50.720">
    <property type="entry name" value="NAD(P)-binding Rossmann-like Domain"/>
    <property type="match status" value="1"/>
</dbReference>
<dbReference type="InterPro" id="IPR002123">
    <property type="entry name" value="Plipid/glycerol_acylTrfase"/>
</dbReference>
<dbReference type="GO" id="GO:0080019">
    <property type="term" value="F:alcohol-forming very long-chain fatty acyl-CoA reductase activity"/>
    <property type="evidence" value="ECO:0007669"/>
    <property type="project" value="InterPro"/>
</dbReference>
<comment type="caution">
    <text evidence="6">The sequence shown here is derived from an EMBL/GenBank/DDBJ whole genome shotgun (WGS) entry which is preliminary data.</text>
</comment>
<keyword evidence="1" id="KW-0444">Lipid biosynthesis</keyword>
<dbReference type="InterPro" id="IPR045520">
    <property type="entry name" value="GPAT/DHAPAT_C"/>
</dbReference>
<evidence type="ECO:0000259" key="4">
    <source>
        <dbReference type="Pfam" id="PF07993"/>
    </source>
</evidence>
<feature type="compositionally biased region" description="Polar residues" evidence="2">
    <location>
        <begin position="1"/>
        <end position="12"/>
    </location>
</feature>
<dbReference type="Pfam" id="PF19277">
    <property type="entry name" value="GPAT_C"/>
    <property type="match status" value="1"/>
</dbReference>
<name>A0A8H7UAK3_9FUNG</name>
<dbReference type="OrthoDB" id="429813at2759"/>
<feature type="region of interest" description="Disordered" evidence="2">
    <location>
        <begin position="1481"/>
        <end position="1502"/>
    </location>
</feature>
<evidence type="ECO:0000313" key="6">
    <source>
        <dbReference type="EMBL" id="KAG2174472.1"/>
    </source>
</evidence>
<keyword evidence="1" id="KW-0443">Lipid metabolism</keyword>
<keyword evidence="7" id="KW-1185">Reference proteome</keyword>
<sequence>MSASPDLSTTPTIRVEEPEATNERELLPSPQDSLSPSHTELGTETELDTEADQVKEDSYEAPTVEDIPENTSAGTEDTAIALSTVDEVDDSQRALVNESPLSSSMADFYRGKSVLLTGSTGFLGKSILWKLLDSFGAEIDKIYLLIRYGNNKRKIGGPHERLQSEILNNPAFTSLRRKIGPNKFDAIITTKVIPVACDLISPELSISPEDRDSIISNVNVVIHCAASMDHDERLDLSLETNTLGTLRLMDLADDCEKMQAFVHVSSAYVNSNLPDGEVQELVYPAELDDPETLLKEIVSLELMDIPKMTQRILENYPNTHLFTKALTEQLILKRADINRADEAQGGKSQWPIAIVRPTQLGAGTTEPLAGWADGLTGANATILLSGRGFQILQPNQGDSIADIVPVDYVTRIILGVASKIQVPGIEFLLPYAYGNRNSGEQQEIFPYIYQVTAAPLNPVNWRVVYDGIQEYWMRTTSVVLPKSQDYFVSNKAMFKARFFMKYQLSNSFSHVANAIVTGDNKSLNTIAKMTGFATKLVEANQPFIKRTWAFSNGNLWEIQRHLASKTSLSIDAFGEMDWHSYIEHYNHGMHLYVAQESQGLRSISAPPGWDCATHTKMIGFQSLAIDKQVESILFSSTDIEKRSQRMLAQVILSLESTDRPRDKRMNDEWVADFDTSLDDWCHDDSEVLKDGTTISERGKELGRWRAHIGDNDDIVKVIVLNDSRVGNSIKQITESSGVPQQTVVGEATKLFLRMKERTQLAYVWFAGHFLHHLLQKLFENVHIREADVTIVSIFPLKRAIAGKKVVYVPTSKSLVDNLIVWYLTLRYKLPVPAIACDEALGLLGPISDVLRIMGTFFIKRNPESRSPLNNAVTAAYAQVMLREHGALSFMLEKARSRSGKFQKAYDDGLVGMVLEAALEKNQENTKAELSPTSPLTPIPSERILDQDVAFVPINIVYESVPELSVLIDQVLDQHPTTNTNTLSVPLLVTKPSAALAGRHKESDHHHNTGKYGRVFVNIGECVSVQEIAENAKVQKSAAFDTSKGLSSLSERVVKAIQRGQRESVAISPVSLVAAILLYGRANNGISLGRVKDHMEWIRTELKKRDVYVDWQDGEDIESVIFYSLRLLDGHKNIIIEDKRVSDKSIIRVVDHADNVLAVSYSANQLLDYLLPDSLFSIVYLSFSSKTVPQQKLLERFQFLTKLFRLEFDFTWDDEQMFDQLLKRFQDKEIITRVEGQNDVYNRAVNSQNEEAEHEKICLLASLLYPTLDSYWITICSLSALEDLPYIPRKLAPILTQWIATHLISGRRTSYREVLSTEVSGYAVDAFLALGYINQVHCKEKLTPDAQILLLELGIVTNEDLLTAATIEQDFREDNASEIENLPISESQQETLKTEKKELSDIAAKVERLSKISQLCNDIEILRFDAASHSENYHQNAQVFLKCQRQIKSILRADQSYAAQHGVPLSKEEDDMIQLVYALKMSSPSGGQSKQTRRISEAYNLHP</sequence>
<reference evidence="6" key="1">
    <citation type="submission" date="2020-12" db="EMBL/GenBank/DDBJ databases">
        <title>Metabolic potential, ecology and presence of endohyphal bacteria is reflected in genomic diversity of Mucoromycotina.</title>
        <authorList>
            <person name="Muszewska A."/>
            <person name="Okrasinska A."/>
            <person name="Steczkiewicz K."/>
            <person name="Drgas O."/>
            <person name="Orlowska M."/>
            <person name="Perlinska-Lenart U."/>
            <person name="Aleksandrzak-Piekarczyk T."/>
            <person name="Szatraj K."/>
            <person name="Zielenkiewicz U."/>
            <person name="Pilsyk S."/>
            <person name="Malc E."/>
            <person name="Mieczkowski P."/>
            <person name="Kruszewska J.S."/>
            <person name="Biernat P."/>
            <person name="Pawlowska J."/>
        </authorList>
    </citation>
    <scope>NUCLEOTIDE SEQUENCE</scope>
    <source>
        <strain evidence="6">WA0000051536</strain>
    </source>
</reference>
<feature type="domain" description="GPAT/DHAPAT C-terminal" evidence="5">
    <location>
        <begin position="1010"/>
        <end position="1334"/>
    </location>
</feature>
<comment type="catalytic activity">
    <reaction evidence="1">
        <text>a long-chain fatty acyl-CoA + 2 NADPH + 2 H(+) = a long-chain primary fatty alcohol + 2 NADP(+) + CoA</text>
        <dbReference type="Rhea" id="RHEA:52716"/>
        <dbReference type="ChEBI" id="CHEBI:15378"/>
        <dbReference type="ChEBI" id="CHEBI:57287"/>
        <dbReference type="ChEBI" id="CHEBI:57783"/>
        <dbReference type="ChEBI" id="CHEBI:58349"/>
        <dbReference type="ChEBI" id="CHEBI:77396"/>
        <dbReference type="ChEBI" id="CHEBI:83139"/>
        <dbReference type="EC" id="1.2.1.84"/>
    </reaction>
</comment>
<evidence type="ECO:0000256" key="1">
    <source>
        <dbReference type="RuleBase" id="RU363097"/>
    </source>
</evidence>
<proteinExistence type="inferred from homology"/>
<keyword evidence="1" id="KW-0521">NADP</keyword>
<dbReference type="PANTHER" id="PTHR11011:SF45">
    <property type="entry name" value="FATTY ACYL-COA REDUCTASE CG8306-RELATED"/>
    <property type="match status" value="1"/>
</dbReference>
<dbReference type="GO" id="GO:0035336">
    <property type="term" value="P:long-chain fatty-acyl-CoA metabolic process"/>
    <property type="evidence" value="ECO:0007669"/>
    <property type="project" value="TreeGrafter"/>
</dbReference>
<dbReference type="EC" id="1.2.1.84" evidence="1"/>
<dbReference type="GO" id="GO:0005777">
    <property type="term" value="C:peroxisome"/>
    <property type="evidence" value="ECO:0007669"/>
    <property type="project" value="TreeGrafter"/>
</dbReference>
<evidence type="ECO:0000259" key="5">
    <source>
        <dbReference type="Pfam" id="PF19277"/>
    </source>
</evidence>
<dbReference type="InterPro" id="IPR036291">
    <property type="entry name" value="NAD(P)-bd_dom_sf"/>
</dbReference>
<feature type="compositionally biased region" description="Low complexity" evidence="2">
    <location>
        <begin position="27"/>
        <end position="42"/>
    </location>
</feature>
<dbReference type="PANTHER" id="PTHR11011">
    <property type="entry name" value="MALE STERILITY PROTEIN 2-RELATED"/>
    <property type="match status" value="1"/>
</dbReference>
<evidence type="ECO:0000256" key="2">
    <source>
        <dbReference type="SAM" id="MobiDB-lite"/>
    </source>
</evidence>
<dbReference type="InterPro" id="IPR013120">
    <property type="entry name" value="FAR_NAD-bd"/>
</dbReference>
<evidence type="ECO:0000259" key="3">
    <source>
        <dbReference type="Pfam" id="PF01553"/>
    </source>
</evidence>
<gene>
    <name evidence="6" type="ORF">INT44_006735</name>
</gene>
<evidence type="ECO:0000313" key="7">
    <source>
        <dbReference type="Proteomes" id="UP000612746"/>
    </source>
</evidence>
<dbReference type="InterPro" id="IPR026055">
    <property type="entry name" value="FAR"/>
</dbReference>
<protein>
    <recommendedName>
        <fullName evidence="1">Fatty acyl-CoA reductase</fullName>
        <ecNumber evidence="1">1.2.1.84</ecNumber>
    </recommendedName>
</protein>
<comment type="similarity">
    <text evidence="1">Belongs to the fatty acyl-CoA reductase family.</text>
</comment>
<keyword evidence="1" id="KW-0560">Oxidoreductase</keyword>
<dbReference type="EMBL" id="JAEPRA010000016">
    <property type="protein sequence ID" value="KAG2174472.1"/>
    <property type="molecule type" value="Genomic_DNA"/>
</dbReference>
<dbReference type="GO" id="GO:0016746">
    <property type="term" value="F:acyltransferase activity"/>
    <property type="evidence" value="ECO:0007669"/>
    <property type="project" value="InterPro"/>
</dbReference>
<organism evidence="6 7">
    <name type="scientific">Umbelopsis vinacea</name>
    <dbReference type="NCBI Taxonomy" id="44442"/>
    <lineage>
        <taxon>Eukaryota</taxon>
        <taxon>Fungi</taxon>
        <taxon>Fungi incertae sedis</taxon>
        <taxon>Mucoromycota</taxon>
        <taxon>Mucoromycotina</taxon>
        <taxon>Umbelopsidomycetes</taxon>
        <taxon>Umbelopsidales</taxon>
        <taxon>Umbelopsidaceae</taxon>
        <taxon>Umbelopsis</taxon>
    </lineage>
</organism>
<feature type="compositionally biased region" description="Basic and acidic residues" evidence="2">
    <location>
        <begin position="14"/>
        <end position="26"/>
    </location>
</feature>